<gene>
    <name evidence="1" type="ORF">O0236_009430</name>
</gene>
<keyword evidence="2" id="KW-1185">Reference proteome</keyword>
<dbReference type="Proteomes" id="UP001149860">
    <property type="component" value="Chromosome"/>
</dbReference>
<protein>
    <submittedName>
        <fullName evidence="1">YitT family protein</fullName>
    </submittedName>
</protein>
<evidence type="ECO:0000313" key="1">
    <source>
        <dbReference type="EMBL" id="XFD39605.1"/>
    </source>
</evidence>
<proteinExistence type="predicted"/>
<dbReference type="EMBL" id="CP168151">
    <property type="protein sequence ID" value="XFD39605.1"/>
    <property type="molecule type" value="Genomic_DNA"/>
</dbReference>
<name>A0ACD5DEZ2_9LACO</name>
<organism evidence="1 2">
    <name type="scientific">Lentilactobacillus terminaliae</name>
    <dbReference type="NCBI Taxonomy" id="3003483"/>
    <lineage>
        <taxon>Bacteria</taxon>
        <taxon>Bacillati</taxon>
        <taxon>Bacillota</taxon>
        <taxon>Bacilli</taxon>
        <taxon>Lactobacillales</taxon>
        <taxon>Lactobacillaceae</taxon>
        <taxon>Lentilactobacillus</taxon>
    </lineage>
</organism>
<sequence>MAKTKDLNQRLYYLGLSLIINSAGNALAISTNLGSAVWTASAVNLSNLTAVSLGTTLFIYGVVVTLLNQLLLGTFDRRRFFSNLIFTVPFSYLIALFQFIFKELGVPTYDFAIRICLDVLGLFMVAVAVSLYSRANLFMHPNDDLTYIIRFKYIHGNPVLSQWVSYLPPVLVILTCYWLAGKTYAVGFGTIFALLFQGAMMGWADTHAFTKLKHHIDL</sequence>
<accession>A0ACD5DEZ2</accession>
<evidence type="ECO:0000313" key="2">
    <source>
        <dbReference type="Proteomes" id="UP001149860"/>
    </source>
</evidence>
<reference evidence="1" key="1">
    <citation type="submission" date="2024-08" db="EMBL/GenBank/DDBJ databases">
        <title>Lentilactobacillus sp. nov., isolated from tree bark.</title>
        <authorList>
            <person name="Phuengjayaem S."/>
            <person name="Tanasupawat S."/>
        </authorList>
    </citation>
    <scope>NUCLEOTIDE SEQUENCE</scope>
    <source>
        <strain evidence="1">SPB1-3</strain>
    </source>
</reference>